<evidence type="ECO:0000256" key="1">
    <source>
        <dbReference type="ARBA" id="ARBA00004651"/>
    </source>
</evidence>
<dbReference type="GO" id="GO:0005886">
    <property type="term" value="C:plasma membrane"/>
    <property type="evidence" value="ECO:0007669"/>
    <property type="project" value="UniProtKB-SubCell"/>
</dbReference>
<feature type="transmembrane region" description="Helical" evidence="7">
    <location>
        <begin position="7"/>
        <end position="30"/>
    </location>
</feature>
<name>A0A382ZDS3_9ZZZZ</name>
<evidence type="ECO:0000256" key="5">
    <source>
        <dbReference type="ARBA" id="ARBA00022989"/>
    </source>
</evidence>
<evidence type="ECO:0000256" key="3">
    <source>
        <dbReference type="ARBA" id="ARBA00022475"/>
    </source>
</evidence>
<feature type="transmembrane region" description="Helical" evidence="7">
    <location>
        <begin position="73"/>
        <end position="92"/>
    </location>
</feature>
<evidence type="ECO:0000256" key="6">
    <source>
        <dbReference type="ARBA" id="ARBA00023136"/>
    </source>
</evidence>
<comment type="subcellular location">
    <subcellularLocation>
        <location evidence="1">Cell membrane</location>
        <topology evidence="1">Multi-pass membrane protein</topology>
    </subcellularLocation>
</comment>
<evidence type="ECO:0000256" key="4">
    <source>
        <dbReference type="ARBA" id="ARBA00022692"/>
    </source>
</evidence>
<proteinExistence type="predicted"/>
<dbReference type="PANTHER" id="PTHR30269:SF37">
    <property type="entry name" value="MEMBRANE TRANSPORTER PROTEIN"/>
    <property type="match status" value="1"/>
</dbReference>
<dbReference type="PANTHER" id="PTHR30269">
    <property type="entry name" value="TRANSMEMBRANE PROTEIN YFCA"/>
    <property type="match status" value="1"/>
</dbReference>
<evidence type="ECO:0008006" key="9">
    <source>
        <dbReference type="Google" id="ProtNLM"/>
    </source>
</evidence>
<organism evidence="8">
    <name type="scientific">marine metagenome</name>
    <dbReference type="NCBI Taxonomy" id="408172"/>
    <lineage>
        <taxon>unclassified sequences</taxon>
        <taxon>metagenomes</taxon>
        <taxon>ecological metagenomes</taxon>
    </lineage>
</organism>
<dbReference type="Pfam" id="PF01925">
    <property type="entry name" value="TauE"/>
    <property type="match status" value="1"/>
</dbReference>
<reference evidence="8" key="1">
    <citation type="submission" date="2018-05" db="EMBL/GenBank/DDBJ databases">
        <authorList>
            <person name="Lanie J.A."/>
            <person name="Ng W.-L."/>
            <person name="Kazmierczak K.M."/>
            <person name="Andrzejewski T.M."/>
            <person name="Davidsen T.M."/>
            <person name="Wayne K.J."/>
            <person name="Tettelin H."/>
            <person name="Glass J.I."/>
            <person name="Rusch D."/>
            <person name="Podicherti R."/>
            <person name="Tsui H.-C.T."/>
            <person name="Winkler M.E."/>
        </authorList>
    </citation>
    <scope>NUCLEOTIDE SEQUENCE</scope>
</reference>
<keyword evidence="6 7" id="KW-0472">Membrane</keyword>
<evidence type="ECO:0000256" key="7">
    <source>
        <dbReference type="SAM" id="Phobius"/>
    </source>
</evidence>
<keyword evidence="3" id="KW-1003">Cell membrane</keyword>
<keyword evidence="5 7" id="KW-1133">Transmembrane helix</keyword>
<keyword evidence="4 7" id="KW-0812">Transmembrane</keyword>
<keyword evidence="2" id="KW-0813">Transport</keyword>
<evidence type="ECO:0000256" key="2">
    <source>
        <dbReference type="ARBA" id="ARBA00022448"/>
    </source>
</evidence>
<dbReference type="EMBL" id="UINC01183089">
    <property type="protein sequence ID" value="SVD93657.1"/>
    <property type="molecule type" value="Genomic_DNA"/>
</dbReference>
<feature type="transmembrane region" description="Helical" evidence="7">
    <location>
        <begin position="123"/>
        <end position="150"/>
    </location>
</feature>
<evidence type="ECO:0000313" key="8">
    <source>
        <dbReference type="EMBL" id="SVD93657.1"/>
    </source>
</evidence>
<dbReference type="InterPro" id="IPR052017">
    <property type="entry name" value="TSUP"/>
</dbReference>
<sequence>MSTLDTFLIMLCSAVGFTLQGAVGFGMGLFGSPLLILIDSRLVPGPILASTMFFTMMLALRERQAIDVAGVRWAVAGRFAGTIPAAGVLAVLPAEQLSLVFGFVVLLAVAISVSGLHVEPRPLALLTGGALSGIMGTIASIGGPPVALLYQHAPGARVRGTLSVIFLVGTVMSLL</sequence>
<feature type="transmembrane region" description="Helical" evidence="7">
    <location>
        <begin position="98"/>
        <end position="116"/>
    </location>
</feature>
<gene>
    <name evidence="8" type="ORF">METZ01_LOCUS446511</name>
</gene>
<dbReference type="InterPro" id="IPR002781">
    <property type="entry name" value="TM_pro_TauE-like"/>
</dbReference>
<feature type="non-terminal residue" evidence="8">
    <location>
        <position position="175"/>
    </location>
</feature>
<accession>A0A382ZDS3</accession>
<feature type="transmembrane region" description="Helical" evidence="7">
    <location>
        <begin position="42"/>
        <end position="61"/>
    </location>
</feature>
<dbReference type="AlphaFoldDB" id="A0A382ZDS3"/>
<protein>
    <recommendedName>
        <fullName evidence="9">Membrane transporter protein</fullName>
    </recommendedName>
</protein>